<dbReference type="InterPro" id="IPR007848">
    <property type="entry name" value="Small_mtfrase_dom"/>
</dbReference>
<dbReference type="NCBIfam" id="TIGR03534">
    <property type="entry name" value="RF_mod_PrmC"/>
    <property type="match status" value="1"/>
</dbReference>
<evidence type="ECO:0000256" key="3">
    <source>
        <dbReference type="ARBA" id="ARBA00022691"/>
    </source>
</evidence>
<dbReference type="SUPFAM" id="SSF53335">
    <property type="entry name" value="S-adenosyl-L-methionine-dependent methyltransferases"/>
    <property type="match status" value="1"/>
</dbReference>
<keyword evidence="2 5" id="KW-0808">Transferase</keyword>
<evidence type="ECO:0000256" key="2">
    <source>
        <dbReference type="ARBA" id="ARBA00022679"/>
    </source>
</evidence>
<dbReference type="EMBL" id="AAMO01000019">
    <property type="protein sequence ID" value="EAQ01066.1"/>
    <property type="molecule type" value="Genomic_DNA"/>
</dbReference>
<evidence type="ECO:0000259" key="6">
    <source>
        <dbReference type="Pfam" id="PF05175"/>
    </source>
</evidence>
<dbReference type="Pfam" id="PF17827">
    <property type="entry name" value="PrmC_N"/>
    <property type="match status" value="1"/>
</dbReference>
<dbReference type="GO" id="GO:0102559">
    <property type="term" value="F:peptide chain release factor N(5)-glutamine methyltransferase activity"/>
    <property type="evidence" value="ECO:0007669"/>
    <property type="project" value="UniProtKB-EC"/>
</dbReference>
<comment type="similarity">
    <text evidence="5">Belongs to the protein N5-glutamine methyltransferase family. PrmC subfamily.</text>
</comment>
<organism evidence="8 9">
    <name type="scientific">Pseudooceanicola batsensis (strain ATCC BAA-863 / DSM 15984 / KCTC 12145 / HTCC2597)</name>
    <name type="common">Oceanicola batsensis</name>
    <dbReference type="NCBI Taxonomy" id="252305"/>
    <lineage>
        <taxon>Bacteria</taxon>
        <taxon>Pseudomonadati</taxon>
        <taxon>Pseudomonadota</taxon>
        <taxon>Alphaproteobacteria</taxon>
        <taxon>Rhodobacterales</taxon>
        <taxon>Paracoccaceae</taxon>
        <taxon>Pseudooceanicola</taxon>
    </lineage>
</organism>
<comment type="catalytic activity">
    <reaction evidence="4 5">
        <text>L-glutaminyl-[peptide chain release factor] + S-adenosyl-L-methionine = N(5)-methyl-L-glutaminyl-[peptide chain release factor] + S-adenosyl-L-homocysteine + H(+)</text>
        <dbReference type="Rhea" id="RHEA:42896"/>
        <dbReference type="Rhea" id="RHEA-COMP:10271"/>
        <dbReference type="Rhea" id="RHEA-COMP:10272"/>
        <dbReference type="ChEBI" id="CHEBI:15378"/>
        <dbReference type="ChEBI" id="CHEBI:30011"/>
        <dbReference type="ChEBI" id="CHEBI:57856"/>
        <dbReference type="ChEBI" id="CHEBI:59789"/>
        <dbReference type="ChEBI" id="CHEBI:61891"/>
        <dbReference type="EC" id="2.1.1.297"/>
    </reaction>
</comment>
<dbReference type="InterPro" id="IPR019874">
    <property type="entry name" value="RF_methyltr_PrmC"/>
</dbReference>
<evidence type="ECO:0000256" key="5">
    <source>
        <dbReference type="HAMAP-Rule" id="MF_02126"/>
    </source>
</evidence>
<dbReference type="InterPro" id="IPR040758">
    <property type="entry name" value="PrmC_N"/>
</dbReference>
<protein>
    <recommendedName>
        <fullName evidence="5">Release factor glutamine methyltransferase</fullName>
        <shortName evidence="5">RF MTase</shortName>
        <ecNumber evidence="5">2.1.1.297</ecNumber>
    </recommendedName>
    <alternativeName>
        <fullName evidence="5">N5-glutamine methyltransferase PrmC</fullName>
    </alternativeName>
    <alternativeName>
        <fullName evidence="5">Protein-(glutamine-N5) MTase PrmC</fullName>
    </alternativeName>
    <alternativeName>
        <fullName evidence="5">Protein-glutamine N-methyltransferase PrmC</fullName>
    </alternativeName>
</protein>
<comment type="function">
    <text evidence="5">Methylates the class 1 translation termination release factors RF1/PrfA and RF2/PrfB on the glutamine residue of the universally conserved GGQ motif.</text>
</comment>
<dbReference type="Gene3D" id="3.40.50.150">
    <property type="entry name" value="Vaccinia Virus protein VP39"/>
    <property type="match status" value="1"/>
</dbReference>
<dbReference type="Pfam" id="PF05175">
    <property type="entry name" value="MTS"/>
    <property type="match status" value="1"/>
</dbReference>
<proteinExistence type="inferred from homology"/>
<feature type="binding site" evidence="5">
    <location>
        <position position="184"/>
    </location>
    <ligand>
        <name>S-adenosyl-L-methionine</name>
        <dbReference type="ChEBI" id="CHEBI:59789"/>
    </ligand>
</feature>
<dbReference type="PANTHER" id="PTHR18895">
    <property type="entry name" value="HEMK METHYLTRANSFERASE"/>
    <property type="match status" value="1"/>
</dbReference>
<reference evidence="8 9" key="1">
    <citation type="journal article" date="2010" name="J. Bacteriol.">
        <title>Genome sequences of Oceanicola granulosus HTCC2516(T) and Oceanicola batsensis HTCC2597(TDelta).</title>
        <authorList>
            <person name="Thrash J.C."/>
            <person name="Cho J.C."/>
            <person name="Vergin K.L."/>
            <person name="Giovannoni S.J."/>
        </authorList>
    </citation>
    <scope>NUCLEOTIDE SEQUENCE [LARGE SCALE GENOMIC DNA]</scope>
    <source>
        <strain evidence="9">ATCC BAA-863 / DSM 15984 / KCTC 12145 / HTCC2597</strain>
    </source>
</reference>
<comment type="caution">
    <text evidence="8">The sequence shown here is derived from an EMBL/GenBank/DDBJ whole genome shotgun (WGS) entry which is preliminary data.</text>
</comment>
<feature type="binding site" evidence="5">
    <location>
        <position position="170"/>
    </location>
    <ligand>
        <name>S-adenosyl-L-methionine</name>
        <dbReference type="ChEBI" id="CHEBI:59789"/>
    </ligand>
</feature>
<feature type="binding site" evidence="5">
    <location>
        <position position="141"/>
    </location>
    <ligand>
        <name>S-adenosyl-L-methionine</name>
        <dbReference type="ChEBI" id="CHEBI:59789"/>
    </ligand>
</feature>
<dbReference type="InterPro" id="IPR002052">
    <property type="entry name" value="DNA_methylase_N6_adenine_CS"/>
</dbReference>
<dbReference type="AlphaFoldDB" id="A3U419"/>
<feature type="binding site" evidence="5">
    <location>
        <begin position="118"/>
        <end position="122"/>
    </location>
    <ligand>
        <name>S-adenosyl-L-methionine</name>
        <dbReference type="ChEBI" id="CHEBI:59789"/>
    </ligand>
</feature>
<dbReference type="InterPro" id="IPR029063">
    <property type="entry name" value="SAM-dependent_MTases_sf"/>
</dbReference>
<keyword evidence="9" id="KW-1185">Reference proteome</keyword>
<dbReference type="PROSITE" id="PS00092">
    <property type="entry name" value="N6_MTASE"/>
    <property type="match status" value="1"/>
</dbReference>
<dbReference type="STRING" id="252305.OB2597_03474"/>
<dbReference type="NCBIfam" id="TIGR00536">
    <property type="entry name" value="hemK_fam"/>
    <property type="match status" value="1"/>
</dbReference>
<keyword evidence="1 5" id="KW-0489">Methyltransferase</keyword>
<dbReference type="RefSeq" id="WP_009804945.1">
    <property type="nucleotide sequence ID" value="NZ_CH724131.1"/>
</dbReference>
<dbReference type="eggNOG" id="COG2890">
    <property type="taxonomic scope" value="Bacteria"/>
</dbReference>
<name>A3U419_PSEBH</name>
<evidence type="ECO:0000313" key="8">
    <source>
        <dbReference type="EMBL" id="EAQ01066.1"/>
    </source>
</evidence>
<dbReference type="HAMAP" id="MF_02126">
    <property type="entry name" value="RF_methyltr_PrmC"/>
    <property type="match status" value="1"/>
</dbReference>
<gene>
    <name evidence="5" type="primary">prmC</name>
    <name evidence="8" type="ORF">OB2597_03474</name>
</gene>
<dbReference type="InterPro" id="IPR050320">
    <property type="entry name" value="N5-glutamine_MTase"/>
</dbReference>
<dbReference type="Gene3D" id="1.10.8.10">
    <property type="entry name" value="DNA helicase RuvA subunit, C-terminal domain"/>
    <property type="match status" value="1"/>
</dbReference>
<feature type="binding site" evidence="5">
    <location>
        <begin position="184"/>
        <end position="187"/>
    </location>
    <ligand>
        <name>substrate</name>
    </ligand>
</feature>
<dbReference type="PANTHER" id="PTHR18895:SF74">
    <property type="entry name" value="MTRF1L RELEASE FACTOR GLUTAMINE METHYLTRANSFERASE"/>
    <property type="match status" value="1"/>
</dbReference>
<accession>A3U419</accession>
<keyword evidence="3 5" id="KW-0949">S-adenosyl-L-methionine</keyword>
<evidence type="ECO:0000256" key="4">
    <source>
        <dbReference type="ARBA" id="ARBA00048391"/>
    </source>
</evidence>
<dbReference type="HOGENOM" id="CLU_018398_3_1_5"/>
<dbReference type="GO" id="GO:0032259">
    <property type="term" value="P:methylation"/>
    <property type="evidence" value="ECO:0007669"/>
    <property type="project" value="UniProtKB-KW"/>
</dbReference>
<dbReference type="InterPro" id="IPR004556">
    <property type="entry name" value="HemK-like"/>
</dbReference>
<dbReference type="GO" id="GO:0003676">
    <property type="term" value="F:nucleic acid binding"/>
    <property type="evidence" value="ECO:0007669"/>
    <property type="project" value="InterPro"/>
</dbReference>
<feature type="domain" description="Release factor glutamine methyltransferase N-terminal" evidence="7">
    <location>
        <begin position="8"/>
        <end position="77"/>
    </location>
</feature>
<sequence length="279" mass="29542">MTRSVRAAMAEGIARLAAAGTGTPERDARRLMAHALEVGADRISLMAQDEIGPGSEEAFDGLIARRLLHEPVSRIVGGRWFYGRWFDVSPATLDPRPETETLVQIALERRFDRVLDLGTGTGCIVISLLAERADARGVGSDLSEGALATAAENAATCGVADRLSLVRSDWMAGVDGTFDLIVSNPPYIAPEEMSGLAPDVTKFDPRQALTDGVDGLGAYRAIAAQAPARLVPGGRLLVEIGPTQAGAVAGLFRDAGLTEIRTFPDLDGRDRVVAALRPQ</sequence>
<dbReference type="Proteomes" id="UP000004318">
    <property type="component" value="Unassembled WGS sequence"/>
</dbReference>
<evidence type="ECO:0000313" key="9">
    <source>
        <dbReference type="Proteomes" id="UP000004318"/>
    </source>
</evidence>
<feature type="domain" description="Methyltransferase small" evidence="6">
    <location>
        <begin position="99"/>
        <end position="192"/>
    </location>
</feature>
<evidence type="ECO:0000256" key="1">
    <source>
        <dbReference type="ARBA" id="ARBA00022603"/>
    </source>
</evidence>
<dbReference type="CDD" id="cd02440">
    <property type="entry name" value="AdoMet_MTases"/>
    <property type="match status" value="1"/>
</dbReference>
<dbReference type="EC" id="2.1.1.297" evidence="5"/>
<evidence type="ECO:0000259" key="7">
    <source>
        <dbReference type="Pfam" id="PF17827"/>
    </source>
</evidence>